<evidence type="ECO:0000256" key="1">
    <source>
        <dbReference type="PROSITE-ProRule" id="PRU00339"/>
    </source>
</evidence>
<organism evidence="3 4">
    <name type="scientific">Actinoplanes nipponensis</name>
    <dbReference type="NCBI Taxonomy" id="135950"/>
    <lineage>
        <taxon>Bacteria</taxon>
        <taxon>Bacillati</taxon>
        <taxon>Actinomycetota</taxon>
        <taxon>Actinomycetes</taxon>
        <taxon>Micromonosporales</taxon>
        <taxon>Micromonosporaceae</taxon>
        <taxon>Actinoplanes</taxon>
    </lineage>
</organism>
<dbReference type="PANTHER" id="PTHR47691:SF3">
    <property type="entry name" value="HTH-TYPE TRANSCRIPTIONAL REGULATOR RV0890C-RELATED"/>
    <property type="match status" value="1"/>
</dbReference>
<evidence type="ECO:0000313" key="3">
    <source>
        <dbReference type="EMBL" id="GIE51259.1"/>
    </source>
</evidence>
<name>A0A919MIZ0_9ACTN</name>
<dbReference type="AlphaFoldDB" id="A0A919MIZ0"/>
<sequence length="791" mass="85955">MGHADDPAAGLRARLHALYRLVRKPAYRELRRKAALAGATLPPATLGALLNGRGVPRWETVAAFVTACRRCAEDHRPHLPLPPEMVDLELWWSLHEQVTTARRQRADAARDGSRRAAVAVPALLPADVRGFAGRDAQLAALDHLLATAGEEPTAVVISAVSGTAGVGKTALAVHWAHRVRRRFPDGQLYVNLRGFHPTGAVMDPAEAIRGFLDALSVAPQRIPAGLDAQAALYRTVLADKRILILLDNARDAEQARPLLPATGGCLAVLTSRHQLTGLVAAVGAYPLTLDLLTDDEARQLLTRRLGPDRIAAQSAAVDEIITACARLPLALAIVAARAAAQPHLPLTALAEQLRSSQGRLDLLSTGDPGTDVRAVFSWSCQRLSAAAAGLFRLLGLHPGPDISLPAAASLVGLSPARARPLLTELVRAQLITEPAAGRYALHDLLRAYAVEQGHIHDPEPDRRAGTHRLLDHYLHTAYAADRLLNPQRDPIALTAPRPGVTPEPVTDHGRALAWLTTEHRVLLAALHHAAVAGFDTHTWQLAWTLVTFLDRRGHWHDALATKEAALAAALRSADLPAQARAHRLLGQTYTRLGRYDDAHSHLRQALTRYGRLADRTGEARTHLDLGLMFGRQDDYGRARTHAQQAEILFRAVGHRVGQANAHNAVGWYHARLGDHEQALTYCCQALAWQQDLGNRHGEASTWDSLGYVHHHLGHHDRAVACYQRAVDLFRELGNRHHEATTLTRLGDLQHAAGNTTDARAAWQHALDILTDLHHPDAGPLRVRLHPPAGTA</sequence>
<dbReference type="SUPFAM" id="SSF48452">
    <property type="entry name" value="TPR-like"/>
    <property type="match status" value="1"/>
</dbReference>
<feature type="repeat" description="TPR" evidence="1">
    <location>
        <begin position="579"/>
        <end position="612"/>
    </location>
</feature>
<keyword evidence="4" id="KW-1185">Reference proteome</keyword>
<dbReference type="SMART" id="SM00028">
    <property type="entry name" value="TPR"/>
    <property type="match status" value="5"/>
</dbReference>
<dbReference type="RefSeq" id="WP_203771625.1">
    <property type="nucleotide sequence ID" value="NZ_BAAAYJ010000051.1"/>
</dbReference>
<dbReference type="InterPro" id="IPR027417">
    <property type="entry name" value="P-loop_NTPase"/>
</dbReference>
<feature type="domain" description="NB-ARC" evidence="2">
    <location>
        <begin position="150"/>
        <end position="303"/>
    </location>
</feature>
<dbReference type="Gene3D" id="1.25.40.10">
    <property type="entry name" value="Tetratricopeptide repeat domain"/>
    <property type="match status" value="2"/>
</dbReference>
<dbReference type="InterPro" id="IPR011990">
    <property type="entry name" value="TPR-like_helical_dom_sf"/>
</dbReference>
<protein>
    <recommendedName>
        <fullName evidence="2">NB-ARC domain-containing protein</fullName>
    </recommendedName>
</protein>
<dbReference type="SUPFAM" id="SSF52540">
    <property type="entry name" value="P-loop containing nucleoside triphosphate hydrolases"/>
    <property type="match status" value="1"/>
</dbReference>
<dbReference type="Proteomes" id="UP000647172">
    <property type="component" value="Unassembled WGS sequence"/>
</dbReference>
<feature type="repeat" description="TPR" evidence="1">
    <location>
        <begin position="699"/>
        <end position="732"/>
    </location>
</feature>
<keyword evidence="1" id="KW-0802">TPR repeat</keyword>
<gene>
    <name evidence="3" type="ORF">Ani05nite_47930</name>
</gene>
<dbReference type="PANTHER" id="PTHR47691">
    <property type="entry name" value="REGULATOR-RELATED"/>
    <property type="match status" value="1"/>
</dbReference>
<evidence type="ECO:0000313" key="4">
    <source>
        <dbReference type="Proteomes" id="UP000647172"/>
    </source>
</evidence>
<reference evidence="3" key="1">
    <citation type="submission" date="2021-01" db="EMBL/GenBank/DDBJ databases">
        <title>Whole genome shotgun sequence of Actinoplanes nipponensis NBRC 14063.</title>
        <authorList>
            <person name="Komaki H."/>
            <person name="Tamura T."/>
        </authorList>
    </citation>
    <scope>NUCLEOTIDE SEQUENCE</scope>
    <source>
        <strain evidence="3">NBRC 14063</strain>
    </source>
</reference>
<evidence type="ECO:0000259" key="2">
    <source>
        <dbReference type="Pfam" id="PF00931"/>
    </source>
</evidence>
<proteinExistence type="predicted"/>
<dbReference type="InterPro" id="IPR002182">
    <property type="entry name" value="NB-ARC"/>
</dbReference>
<comment type="caution">
    <text evidence="3">The sequence shown here is derived from an EMBL/GenBank/DDBJ whole genome shotgun (WGS) entry which is preliminary data.</text>
</comment>
<dbReference type="Pfam" id="PF13424">
    <property type="entry name" value="TPR_12"/>
    <property type="match status" value="3"/>
</dbReference>
<dbReference type="PRINTS" id="PR00364">
    <property type="entry name" value="DISEASERSIST"/>
</dbReference>
<dbReference type="InterPro" id="IPR019734">
    <property type="entry name" value="TPR_rpt"/>
</dbReference>
<dbReference type="EMBL" id="BOMQ01000056">
    <property type="protein sequence ID" value="GIE51259.1"/>
    <property type="molecule type" value="Genomic_DNA"/>
</dbReference>
<dbReference type="GO" id="GO:0043531">
    <property type="term" value="F:ADP binding"/>
    <property type="evidence" value="ECO:0007669"/>
    <property type="project" value="InterPro"/>
</dbReference>
<dbReference type="Pfam" id="PF00931">
    <property type="entry name" value="NB-ARC"/>
    <property type="match status" value="1"/>
</dbReference>
<dbReference type="PROSITE" id="PS50005">
    <property type="entry name" value="TPR"/>
    <property type="match status" value="2"/>
</dbReference>
<dbReference type="Gene3D" id="3.40.50.300">
    <property type="entry name" value="P-loop containing nucleotide triphosphate hydrolases"/>
    <property type="match status" value="1"/>
</dbReference>
<accession>A0A919MIZ0</accession>